<proteinExistence type="predicted"/>
<accession>A0A165CNP5</accession>
<sequence length="156" mass="17454">MGPLHDRAQGGHMLSAPGSMRHRGSPPGIHGVPTRELDLVASLVDFPGKRLWLRGSGWIPFSSWIPAVSFSASRGRKFKASDDQEYTWRRCQSTLEWTLCSERKYFVASYYSDAVSPERSAEGTLTISPSFHHLASQIITSFIIVRSLAERRSPSF</sequence>
<reference evidence="3 4" key="1">
    <citation type="journal article" date="2016" name="Mol. Biol. Evol.">
        <title>Comparative Genomics of Early-Diverging Mushroom-Forming Fungi Provides Insights into the Origins of Lignocellulose Decay Capabilities.</title>
        <authorList>
            <person name="Nagy L.G."/>
            <person name="Riley R."/>
            <person name="Tritt A."/>
            <person name="Adam C."/>
            <person name="Daum C."/>
            <person name="Floudas D."/>
            <person name="Sun H."/>
            <person name="Yadav J.S."/>
            <person name="Pangilinan J."/>
            <person name="Larsson K.H."/>
            <person name="Matsuura K."/>
            <person name="Barry K."/>
            <person name="Labutti K."/>
            <person name="Kuo R."/>
            <person name="Ohm R.A."/>
            <person name="Bhattacharya S.S."/>
            <person name="Shirouzu T."/>
            <person name="Yoshinaga Y."/>
            <person name="Martin F.M."/>
            <person name="Grigoriev I.V."/>
            <person name="Hibbett D.S."/>
        </authorList>
    </citation>
    <scope>NUCLEOTIDE SEQUENCE [LARGE SCALE GENOMIC DNA]</scope>
    <source>
        <strain evidence="3 4">HHB12029</strain>
    </source>
</reference>
<dbReference type="Proteomes" id="UP000077266">
    <property type="component" value="Unassembled WGS sequence"/>
</dbReference>
<gene>
    <name evidence="3" type="ORF">EXIGLDRAFT_729277</name>
</gene>
<evidence type="ECO:0000259" key="2">
    <source>
        <dbReference type="Pfam" id="PF20236"/>
    </source>
</evidence>
<name>A0A165CNP5_EXIGL</name>
<dbReference type="InParanoid" id="A0A165CNP5"/>
<dbReference type="Pfam" id="PF20236">
    <property type="entry name" value="DUF6593"/>
    <property type="match status" value="1"/>
</dbReference>
<dbReference type="AlphaFoldDB" id="A0A165CNP5"/>
<dbReference type="OrthoDB" id="3242031at2759"/>
<keyword evidence="4" id="KW-1185">Reference proteome</keyword>
<dbReference type="InterPro" id="IPR046528">
    <property type="entry name" value="DUF6593"/>
</dbReference>
<organism evidence="3 4">
    <name type="scientific">Exidia glandulosa HHB12029</name>
    <dbReference type="NCBI Taxonomy" id="1314781"/>
    <lineage>
        <taxon>Eukaryota</taxon>
        <taxon>Fungi</taxon>
        <taxon>Dikarya</taxon>
        <taxon>Basidiomycota</taxon>
        <taxon>Agaricomycotina</taxon>
        <taxon>Agaricomycetes</taxon>
        <taxon>Auriculariales</taxon>
        <taxon>Exidiaceae</taxon>
        <taxon>Exidia</taxon>
    </lineage>
</organism>
<evidence type="ECO:0000256" key="1">
    <source>
        <dbReference type="SAM" id="MobiDB-lite"/>
    </source>
</evidence>
<dbReference type="EMBL" id="KV426303">
    <property type="protein sequence ID" value="KZV82811.1"/>
    <property type="molecule type" value="Genomic_DNA"/>
</dbReference>
<feature type="domain" description="DUF6593" evidence="2">
    <location>
        <begin position="50"/>
        <end position="147"/>
    </location>
</feature>
<protein>
    <recommendedName>
        <fullName evidence="2">DUF6593 domain-containing protein</fullName>
    </recommendedName>
</protein>
<feature type="region of interest" description="Disordered" evidence="1">
    <location>
        <begin position="1"/>
        <end position="31"/>
    </location>
</feature>
<evidence type="ECO:0000313" key="4">
    <source>
        <dbReference type="Proteomes" id="UP000077266"/>
    </source>
</evidence>
<evidence type="ECO:0000313" key="3">
    <source>
        <dbReference type="EMBL" id="KZV82811.1"/>
    </source>
</evidence>